<dbReference type="AlphaFoldDB" id="A0A2A9CQ97"/>
<evidence type="ECO:0000313" key="1">
    <source>
        <dbReference type="EMBL" id="PFG16306.1"/>
    </source>
</evidence>
<evidence type="ECO:0008006" key="3">
    <source>
        <dbReference type="Google" id="ProtNLM"/>
    </source>
</evidence>
<comment type="caution">
    <text evidence="1">The sequence shown here is derived from an EMBL/GenBank/DDBJ whole genome shotgun (WGS) entry which is preliminary data.</text>
</comment>
<accession>A0A2A9CQ97</accession>
<dbReference type="Proteomes" id="UP000226079">
    <property type="component" value="Unassembled WGS sequence"/>
</dbReference>
<keyword evidence="2" id="KW-1185">Reference proteome</keyword>
<reference evidence="1 2" key="1">
    <citation type="submission" date="2017-10" db="EMBL/GenBank/DDBJ databases">
        <title>Sequencing the genomes of 1000 actinobacteria strains.</title>
        <authorList>
            <person name="Klenk H.-P."/>
        </authorList>
    </citation>
    <scope>NUCLEOTIDE SEQUENCE [LARGE SCALE GENOMIC DNA]</scope>
    <source>
        <strain evidence="1 2">DSM 15597</strain>
    </source>
</reference>
<protein>
    <recommendedName>
        <fullName evidence="3">Molecular chaperone DnaJ</fullName>
    </recommendedName>
</protein>
<gene>
    <name evidence="1" type="ORF">ATK74_0840</name>
</gene>
<sequence>MYMTIRPLTSWTGERTPASRRKAHNFTRQSGNGWDRQDLPWSDTLQLLDRELTALRASGVVVQISVTERDIRLDGQLRTNARPSDPAVRLLFDSKHGPLTYQCDRFATWQDNCRAIALGLEALRKVERYGITEHGEQYKGWLQLEAGLPMATPREVFAAVIGEGVDAADKSLADVDLWRRARAAAHPDRNGGRRELWDQVESAAKQLGLV</sequence>
<proteinExistence type="predicted"/>
<dbReference type="EMBL" id="PDJC01000001">
    <property type="protein sequence ID" value="PFG16306.1"/>
    <property type="molecule type" value="Genomic_DNA"/>
</dbReference>
<organism evidence="1 2">
    <name type="scientific">Propionicimonas paludicola</name>
    <dbReference type="NCBI Taxonomy" id="185243"/>
    <lineage>
        <taxon>Bacteria</taxon>
        <taxon>Bacillati</taxon>
        <taxon>Actinomycetota</taxon>
        <taxon>Actinomycetes</taxon>
        <taxon>Propionibacteriales</taxon>
        <taxon>Nocardioidaceae</taxon>
        <taxon>Propionicimonas</taxon>
    </lineage>
</organism>
<name>A0A2A9CQ97_9ACTN</name>
<evidence type="ECO:0000313" key="2">
    <source>
        <dbReference type="Proteomes" id="UP000226079"/>
    </source>
</evidence>